<feature type="region of interest" description="Disordered" evidence="2">
    <location>
        <begin position="947"/>
        <end position="970"/>
    </location>
</feature>
<evidence type="ECO:0000313" key="4">
    <source>
        <dbReference type="Proteomes" id="UP000095751"/>
    </source>
</evidence>
<proteinExistence type="predicted"/>
<dbReference type="OrthoDB" id="10670017at2759"/>
<dbReference type="EMBL" id="KV784361">
    <property type="protein sequence ID" value="OEU13961.1"/>
    <property type="molecule type" value="Genomic_DNA"/>
</dbReference>
<reference evidence="3 4" key="1">
    <citation type="submission" date="2016-09" db="EMBL/GenBank/DDBJ databases">
        <title>Extensive genetic diversity and differential bi-allelic expression allows diatom success in the polar Southern Ocean.</title>
        <authorList>
            <consortium name="DOE Joint Genome Institute"/>
            <person name="Mock T."/>
            <person name="Otillar R.P."/>
            <person name="Strauss J."/>
            <person name="Dupont C."/>
            <person name="Frickenhaus S."/>
            <person name="Maumus F."/>
            <person name="Mcmullan M."/>
            <person name="Sanges R."/>
            <person name="Schmutz J."/>
            <person name="Toseland A."/>
            <person name="Valas R."/>
            <person name="Veluchamy A."/>
            <person name="Ward B.J."/>
            <person name="Allen A."/>
            <person name="Barry K."/>
            <person name="Falciatore A."/>
            <person name="Ferrante M."/>
            <person name="Fortunato A.E."/>
            <person name="Gloeckner G."/>
            <person name="Gruber A."/>
            <person name="Hipkin R."/>
            <person name="Janech M."/>
            <person name="Kroth P."/>
            <person name="Leese F."/>
            <person name="Lindquist E."/>
            <person name="Lyon B.R."/>
            <person name="Martin J."/>
            <person name="Mayer C."/>
            <person name="Parker M."/>
            <person name="Quesneville H."/>
            <person name="Raymond J."/>
            <person name="Uhlig C."/>
            <person name="Valentin K.U."/>
            <person name="Worden A.Z."/>
            <person name="Armbrust E.V."/>
            <person name="Bowler C."/>
            <person name="Green B."/>
            <person name="Moulton V."/>
            <person name="Van Oosterhout C."/>
            <person name="Grigoriev I."/>
        </authorList>
    </citation>
    <scope>NUCLEOTIDE SEQUENCE [LARGE SCALE GENOMIC DNA]</scope>
    <source>
        <strain evidence="3 4">CCMP1102</strain>
    </source>
</reference>
<dbReference type="InParanoid" id="A0A1E7F710"/>
<dbReference type="KEGG" id="fcy:FRACYDRAFT_242314"/>
<feature type="coiled-coil region" evidence="1">
    <location>
        <begin position="993"/>
        <end position="1108"/>
    </location>
</feature>
<feature type="coiled-coil region" evidence="1">
    <location>
        <begin position="235"/>
        <end position="265"/>
    </location>
</feature>
<feature type="region of interest" description="Disordered" evidence="2">
    <location>
        <begin position="637"/>
        <end position="660"/>
    </location>
</feature>
<name>A0A1E7F710_9STRA</name>
<feature type="compositionally biased region" description="Low complexity" evidence="2">
    <location>
        <begin position="58"/>
        <end position="72"/>
    </location>
</feature>
<dbReference type="Gene3D" id="3.30.70.100">
    <property type="match status" value="1"/>
</dbReference>
<dbReference type="SUPFAM" id="SSF54909">
    <property type="entry name" value="Dimeric alpha+beta barrel"/>
    <property type="match status" value="1"/>
</dbReference>
<feature type="compositionally biased region" description="Basic and acidic residues" evidence="2">
    <location>
        <begin position="19"/>
        <end position="30"/>
    </location>
</feature>
<feature type="region of interest" description="Disordered" evidence="2">
    <location>
        <begin position="1"/>
        <end position="169"/>
    </location>
</feature>
<feature type="compositionally biased region" description="Low complexity" evidence="2">
    <location>
        <begin position="101"/>
        <end position="127"/>
    </location>
</feature>
<feature type="coiled-coil region" evidence="1">
    <location>
        <begin position="1304"/>
        <end position="1589"/>
    </location>
</feature>
<dbReference type="Proteomes" id="UP000095751">
    <property type="component" value="Unassembled WGS sequence"/>
</dbReference>
<feature type="coiled-coil region" evidence="1">
    <location>
        <begin position="488"/>
        <end position="586"/>
    </location>
</feature>
<feature type="compositionally biased region" description="Low complexity" evidence="2">
    <location>
        <begin position="146"/>
        <end position="169"/>
    </location>
</feature>
<organism evidence="3 4">
    <name type="scientific">Fragilariopsis cylindrus CCMP1102</name>
    <dbReference type="NCBI Taxonomy" id="635003"/>
    <lineage>
        <taxon>Eukaryota</taxon>
        <taxon>Sar</taxon>
        <taxon>Stramenopiles</taxon>
        <taxon>Ochrophyta</taxon>
        <taxon>Bacillariophyta</taxon>
        <taxon>Bacillariophyceae</taxon>
        <taxon>Bacillariophycidae</taxon>
        <taxon>Bacillariales</taxon>
        <taxon>Bacillariaceae</taxon>
        <taxon>Fragilariopsis</taxon>
    </lineage>
</organism>
<evidence type="ECO:0000256" key="2">
    <source>
        <dbReference type="SAM" id="MobiDB-lite"/>
    </source>
</evidence>
<keyword evidence="1" id="KW-0175">Coiled coil</keyword>
<evidence type="ECO:0000256" key="1">
    <source>
        <dbReference type="SAM" id="Coils"/>
    </source>
</evidence>
<gene>
    <name evidence="3" type="ORF">FRACYDRAFT_242314</name>
</gene>
<feature type="coiled-coil region" evidence="1">
    <location>
        <begin position="344"/>
        <end position="371"/>
    </location>
</feature>
<feature type="coiled-coil region" evidence="1">
    <location>
        <begin position="1206"/>
        <end position="1275"/>
    </location>
</feature>
<feature type="region of interest" description="Disordered" evidence="2">
    <location>
        <begin position="842"/>
        <end position="867"/>
    </location>
</feature>
<feature type="coiled-coil region" evidence="1">
    <location>
        <begin position="682"/>
        <end position="709"/>
    </location>
</feature>
<feature type="coiled-coil region" evidence="1">
    <location>
        <begin position="1676"/>
        <end position="1703"/>
    </location>
</feature>
<accession>A0A1E7F710</accession>
<keyword evidence="4" id="KW-1185">Reference proteome</keyword>
<sequence>MNNYMRRLSYTSSKKKKTSNKDDDKKKTDETPIPSPSESAATIVKPRTFRRRSKRLITPPETTTEVSASEVVTNKKTVATTGTKLGRDRFRRLRNGGGGSTSSLLPSSSSSLRVGDAISSSNNNNNNVEADDDPPTKDSWLSLAMSNDSSDDGNSIGSITNNNSSNDDNITINRSVLLKKENLEGELADVQLDRDIMRQQLLDARSELVGARTSLRDHITDLEHQLRTFQQSQQRQTELEENSLLEQELDQLARLTKEQEENTQLAIAAKEQTESYHSCKDSSIDGGGGCGDSVDTDAFSIATMDGASSIHIADSSSPERHSARLFKERVVELEDALKQRKFRENILEKEVRQLKKQAQVESERFKETQRQVQYFQEELQAMAGQEETFSLSQGIIRGRYSNNNDNDNDDVDNTTDLGIILEDSDGGIYDGEVNQAEDSNDNRLEIDKEIANDDNADVNDDIVGRKITAESSLSPPSSSNSREKSNHVMILHQQRQELESRVQALLDEVGTLRQDQGTFEHEKQQHSIKVQQLQTDIQQQQAENQFENILVERQLKEWKDRSDSFQEELQEERNLAEQQHANTRLERHEWHRRVEELEINRCELEEKLRKDGVQFYHEQGLLKRAVQSLEKEVQDASVASVPNIDENDTASQSQSLSHKEHEELVDRIKILEVGIKSRDESEHTLREELKDMTEQAKNAKNKVAKADDRVHILQTFLGVSMSASPSRDRQLELEEEYFSVHAQIDDKVKNKLQVVSEDQGAAKIDANPMAGHTGNSDYHTAIKDDTFFEIQEEACKFSVDSAQKLSAESRERILKMRNMEEQSNTNNFLVNNLHLKLSQEMEQLKQRKERRRERSISSTSPDQSLRKYRSLLNTSSNGSIAFKNVKNDIDPNAAATNICRSSKEVSLLEALPVKINGQIESGKSVDSAGHNRDTDLNTTEMLEIVETDQSSISKGDDSSDSFTQTATHKKDRKLVSSDRVTLEGTESESLQPVADYEVRLQTANVKVNRLQNELIEAQTILKDALLEHSEYQGKLIEKDAAQKSLEAELSELKCEKEDLESKLNERAKVEIEIIGNLGKENKRQAAAFETVNDDKARLEIQLEDAAKQTKSSVDQVNALRSQITGYCLCTGSQLERERAEFMQVQSTFHAEKDDSTKIEIERLLEEKVKSLEEEEEKEILSLTHKYQCEALEHKIILLETDSKANIERLSIEKESVVEERNLAELQVHDANKLLDESKERESTLERSLQKALYELNSAQDECQNMSKTKEHKNTELEFESEKLLSHQATILEKNQLIIDMEKDLSCKGKRLEQASMQMSELEKELFERDEEIERLDTKRQQIEDKTLKQLIEMENLLQEHGEEISRLEEEKSRLLDSAQKYEDQIEKQVGRLAEASSQLSELEGELFAKDDVIEDIELKLNTLRVEALEDLESQKSDLLKQLENANAQIEEIKEKNEIEKTEEIRRVSIENEQKDNELVMKENQLNRQLQNVSKLTEQSDNWQQQLDIVDDEKKELADNLADVTKQVASLREDLKEANEKIDGLNSIHIQLQDDLICATEEDRKNLQRISQMEEQKEALSQKLESVVDDLAAIDAVEIETDIEIGKLTEDLESTRQSLRTTELQRNDLHVENQSLTNRIRMLVEIETESNDTDVSDGLSNTRERLVDELTTSLNISERRDDEIQTLESKIVDLEEHLELMEEGDTNKEQIILSLEGELQQLKDRMGDQYINERNTENPFTPDGEMELSLFSPLGEGSDWSKSKRDIPKTAFCVTVNLYPKIELRKAFLEVIENNKKGTEGTEPLALQYTYGESTTIPNVFHFHEQYTGAEDGKEGFNAHATAPHFVEWEAFAGTDPFAKPPEVYFSKVIE</sequence>
<feature type="compositionally biased region" description="Polar residues" evidence="2">
    <location>
        <begin position="74"/>
        <end position="83"/>
    </location>
</feature>
<dbReference type="InterPro" id="IPR011008">
    <property type="entry name" value="Dimeric_a/b-barrel"/>
</dbReference>
<evidence type="ECO:0000313" key="3">
    <source>
        <dbReference type="EMBL" id="OEU13961.1"/>
    </source>
</evidence>
<protein>
    <submittedName>
        <fullName evidence="3">Uncharacterized protein</fullName>
    </submittedName>
</protein>